<evidence type="ECO:0000256" key="1">
    <source>
        <dbReference type="SAM" id="SignalP"/>
    </source>
</evidence>
<evidence type="ECO:0000313" key="3">
    <source>
        <dbReference type="Proteomes" id="UP000242133"/>
    </source>
</evidence>
<protein>
    <recommendedName>
        <fullName evidence="4">Lipoprotein</fullName>
    </recommendedName>
</protein>
<dbReference type="EMBL" id="PYGI01000021">
    <property type="protein sequence ID" value="PSL11930.1"/>
    <property type="molecule type" value="Genomic_DNA"/>
</dbReference>
<dbReference type="PROSITE" id="PS51257">
    <property type="entry name" value="PROKAR_LIPOPROTEIN"/>
    <property type="match status" value="1"/>
</dbReference>
<comment type="caution">
    <text evidence="2">The sequence shown here is derived from an EMBL/GenBank/DDBJ whole genome shotgun (WGS) entry which is preliminary data.</text>
</comment>
<accession>A0A2P8ER23</accession>
<keyword evidence="1" id="KW-0732">Signal</keyword>
<evidence type="ECO:0000313" key="2">
    <source>
        <dbReference type="EMBL" id="PSL11930.1"/>
    </source>
</evidence>
<feature type="signal peptide" evidence="1">
    <location>
        <begin position="1"/>
        <end position="21"/>
    </location>
</feature>
<feature type="chain" id="PRO_5015183371" description="Lipoprotein" evidence="1">
    <location>
        <begin position="22"/>
        <end position="131"/>
    </location>
</feature>
<dbReference type="RefSeq" id="WP_106592786.1">
    <property type="nucleotide sequence ID" value="NZ_PYGI01000021.1"/>
</dbReference>
<sequence>MKRLSLLAAVLALGGCVNLSGALKEDPTADQFYTLDTRYYRFCRGETADCQDLTSIVSVRAQLAPIEKVYGRTISGPNYPTDLARMILTPPDGSYTSTPMDSDGRYFRIPINTHTDTVWTTIDNAYNSIYR</sequence>
<proteinExistence type="predicted"/>
<gene>
    <name evidence="2" type="ORF">CLV44_12138</name>
</gene>
<evidence type="ECO:0008006" key="4">
    <source>
        <dbReference type="Google" id="ProtNLM"/>
    </source>
</evidence>
<dbReference type="AlphaFoldDB" id="A0A2P8ER23"/>
<dbReference type="OrthoDB" id="6119956at2"/>
<dbReference type="Proteomes" id="UP000242133">
    <property type="component" value="Unassembled WGS sequence"/>
</dbReference>
<organism evidence="2 3">
    <name type="scientific">Marinobacterium halophilum</name>
    <dbReference type="NCBI Taxonomy" id="267374"/>
    <lineage>
        <taxon>Bacteria</taxon>
        <taxon>Pseudomonadati</taxon>
        <taxon>Pseudomonadota</taxon>
        <taxon>Gammaproteobacteria</taxon>
        <taxon>Oceanospirillales</taxon>
        <taxon>Oceanospirillaceae</taxon>
        <taxon>Marinobacterium</taxon>
    </lineage>
</organism>
<reference evidence="2 3" key="1">
    <citation type="submission" date="2018-03" db="EMBL/GenBank/DDBJ databases">
        <title>Genomic Encyclopedia of Archaeal and Bacterial Type Strains, Phase II (KMG-II): from individual species to whole genera.</title>
        <authorList>
            <person name="Goeker M."/>
        </authorList>
    </citation>
    <scope>NUCLEOTIDE SEQUENCE [LARGE SCALE GENOMIC DNA]</scope>
    <source>
        <strain evidence="2 3">DSM 17586</strain>
    </source>
</reference>
<keyword evidence="3" id="KW-1185">Reference proteome</keyword>
<name>A0A2P8ER23_9GAMM</name>